<organism evidence="1 2">
    <name type="scientific">Cannabis sativa</name>
    <name type="common">Hemp</name>
    <name type="synonym">Marijuana</name>
    <dbReference type="NCBI Taxonomy" id="3483"/>
    <lineage>
        <taxon>Eukaryota</taxon>
        <taxon>Viridiplantae</taxon>
        <taxon>Streptophyta</taxon>
        <taxon>Embryophyta</taxon>
        <taxon>Tracheophyta</taxon>
        <taxon>Spermatophyta</taxon>
        <taxon>Magnoliopsida</taxon>
        <taxon>eudicotyledons</taxon>
        <taxon>Gunneridae</taxon>
        <taxon>Pentapetalae</taxon>
        <taxon>rosids</taxon>
        <taxon>fabids</taxon>
        <taxon>Rosales</taxon>
        <taxon>Cannabaceae</taxon>
        <taxon>Cannabis</taxon>
    </lineage>
</organism>
<name>A0A803PTR7_CANSA</name>
<dbReference type="Proteomes" id="UP000596661">
    <property type="component" value="Chromosome 6"/>
</dbReference>
<dbReference type="EnsemblPlants" id="evm.model.06.1268">
    <property type="protein sequence ID" value="cds.evm.model.06.1268"/>
    <property type="gene ID" value="evm.TU.06.1268"/>
</dbReference>
<evidence type="ECO:0000313" key="2">
    <source>
        <dbReference type="Proteomes" id="UP000596661"/>
    </source>
</evidence>
<accession>A0A803PTR7</accession>
<evidence type="ECO:0000313" key="1">
    <source>
        <dbReference type="EnsemblPlants" id="cds.evm.model.06.1268"/>
    </source>
</evidence>
<reference evidence="1" key="1">
    <citation type="submission" date="2018-11" db="EMBL/GenBank/DDBJ databases">
        <authorList>
            <person name="Grassa J C."/>
        </authorList>
    </citation>
    <scope>NUCLEOTIDE SEQUENCE [LARGE SCALE GENOMIC DNA]</scope>
</reference>
<keyword evidence="2" id="KW-1185">Reference proteome</keyword>
<proteinExistence type="predicted"/>
<protein>
    <submittedName>
        <fullName evidence="1">Uncharacterized protein</fullName>
    </submittedName>
</protein>
<dbReference type="Gramene" id="evm.model.06.1268">
    <property type="protein sequence ID" value="cds.evm.model.06.1268"/>
    <property type="gene ID" value="evm.TU.06.1268"/>
</dbReference>
<reference evidence="1" key="2">
    <citation type="submission" date="2021-03" db="UniProtKB">
        <authorList>
            <consortium name="EnsemblPlants"/>
        </authorList>
    </citation>
    <scope>IDENTIFICATION</scope>
</reference>
<dbReference type="EMBL" id="UZAU01000598">
    <property type="status" value="NOT_ANNOTATED_CDS"/>
    <property type="molecule type" value="Genomic_DNA"/>
</dbReference>
<sequence>MVDEELHGFVRSTLKSMELRIGFLDAQLNAIKVHLKEELDVRVELYYSSIEKTLVPLAQAVPISPEVENIIGSSEEQVRIMKPMEKPFVDLADSDVMLNLIEVD</sequence>
<dbReference type="AlphaFoldDB" id="A0A803PTR7"/>